<dbReference type="GO" id="GO:0005524">
    <property type="term" value="F:ATP binding"/>
    <property type="evidence" value="ECO:0007669"/>
    <property type="project" value="UniProtKB-KW"/>
</dbReference>
<reference evidence="10 11" key="1">
    <citation type="submission" date="2020-02" db="EMBL/GenBank/DDBJ databases">
        <title>Genome sequence of the type strain CCBAU10050 of Rhizobium daejeonense.</title>
        <authorList>
            <person name="Gao J."/>
            <person name="Sun J."/>
        </authorList>
    </citation>
    <scope>NUCLEOTIDE SEQUENCE [LARGE SCALE GENOMIC DNA]</scope>
    <source>
        <strain evidence="10 11">CCBAU10050</strain>
    </source>
</reference>
<dbReference type="CDD" id="cd18774">
    <property type="entry name" value="PDC2_HK_sensor"/>
    <property type="match status" value="1"/>
</dbReference>
<evidence type="ECO:0000313" key="11">
    <source>
        <dbReference type="Proteomes" id="UP000477849"/>
    </source>
</evidence>
<dbReference type="AlphaFoldDB" id="A0A6M1S308"/>
<comment type="caution">
    <text evidence="10">The sequence shown here is derived from an EMBL/GenBank/DDBJ whole genome shotgun (WGS) entry which is preliminary data.</text>
</comment>
<evidence type="ECO:0000256" key="1">
    <source>
        <dbReference type="ARBA" id="ARBA00000085"/>
    </source>
</evidence>
<dbReference type="InterPro" id="IPR036890">
    <property type="entry name" value="HATPase_C_sf"/>
</dbReference>
<protein>
    <recommendedName>
        <fullName evidence="2">histidine kinase</fullName>
        <ecNumber evidence="2">2.7.13.3</ecNumber>
    </recommendedName>
</protein>
<keyword evidence="8" id="KW-0812">Transmembrane</keyword>
<keyword evidence="11" id="KW-1185">Reference proteome</keyword>
<feature type="transmembrane region" description="Helical" evidence="8">
    <location>
        <begin position="12"/>
        <end position="36"/>
    </location>
</feature>
<name>A0A6M1S308_9HYPH</name>
<keyword evidence="8" id="KW-0472">Membrane</keyword>
<comment type="catalytic activity">
    <reaction evidence="1">
        <text>ATP + protein L-histidine = ADP + protein N-phospho-L-histidine.</text>
        <dbReference type="EC" id="2.7.13.3"/>
    </reaction>
</comment>
<keyword evidence="4" id="KW-0808">Transferase</keyword>
<dbReference type="EMBL" id="JAAKZH010000004">
    <property type="protein sequence ID" value="NGO64631.1"/>
    <property type="molecule type" value="Genomic_DNA"/>
</dbReference>
<dbReference type="Pfam" id="PF07536">
    <property type="entry name" value="HWE_HK"/>
    <property type="match status" value="1"/>
</dbReference>
<organism evidence="10 11">
    <name type="scientific">Rhizobium daejeonense</name>
    <dbReference type="NCBI Taxonomy" id="240521"/>
    <lineage>
        <taxon>Bacteria</taxon>
        <taxon>Pseudomonadati</taxon>
        <taxon>Pseudomonadota</taxon>
        <taxon>Alphaproteobacteria</taxon>
        <taxon>Hyphomicrobiales</taxon>
        <taxon>Rhizobiaceae</taxon>
        <taxon>Rhizobium/Agrobacterium group</taxon>
        <taxon>Rhizobium</taxon>
    </lineage>
</organism>
<keyword evidence="5" id="KW-0547">Nucleotide-binding</keyword>
<dbReference type="GO" id="GO:0004673">
    <property type="term" value="F:protein histidine kinase activity"/>
    <property type="evidence" value="ECO:0007669"/>
    <property type="project" value="UniProtKB-EC"/>
</dbReference>
<sequence length="563" mass="60838">MNRLSKFFPTASLSVYLVAMAILATVPLLIFVVFLLSELERNEYDALRREAALDAQTISVNFERKLEDMATTLRLLSGAAELRSGDLAAFHARTATSLGGGSLYVLLVTADGTQKLNTRVPFGTPLGKMSNIADLHSAIAAKRVLVSGIFYGGTAKQWVFNLTMPLSEDLSGVGDAIVLTQNAGDLASMTTTEGLPNGWSAALLDGEGKVIVSSGPDNIPSARPFPEQMLRLMTGANASAVLGDGEARTMLGYAKVDDWPWRVVVWGPVTAAQSTIVSTWRQLILGSVVLLGISLCIVLIAANQLRRSIRQIARMAERIGHGEIVSPEITKVKEANQVSIALSNASFDRAQAEERVHFILQELVHRTKNILSLVQAMMRQLARSTDDIDEFQKAVSGRLAGLAQSIEALAKQQWGGIPVSSVIKLQLGTVTGDSQRITLRGPDFLANANAVQNLGLVLHELATNSVKYGALSVPDGHILVEWERFVDEEQQVALRMRWSESGGPPVKKPSRRGFGTTVIERHAAAAFGGKVTIDFDEKGLLWSLVAPFSAFESIRDHGEHPVS</sequence>
<dbReference type="Gene3D" id="3.30.565.10">
    <property type="entry name" value="Histidine kinase-like ATPase, C-terminal domain"/>
    <property type="match status" value="1"/>
</dbReference>
<evidence type="ECO:0000256" key="7">
    <source>
        <dbReference type="ARBA" id="ARBA00022840"/>
    </source>
</evidence>
<dbReference type="Proteomes" id="UP000477849">
    <property type="component" value="Unassembled WGS sequence"/>
</dbReference>
<evidence type="ECO:0000259" key="9">
    <source>
        <dbReference type="SMART" id="SM00911"/>
    </source>
</evidence>
<dbReference type="InterPro" id="IPR011102">
    <property type="entry name" value="Sig_transdc_His_kinase_HWE"/>
</dbReference>
<evidence type="ECO:0000256" key="8">
    <source>
        <dbReference type="SAM" id="Phobius"/>
    </source>
</evidence>
<gene>
    <name evidence="10" type="ORF">G6N76_13235</name>
</gene>
<keyword evidence="3" id="KW-0597">Phosphoprotein</keyword>
<proteinExistence type="predicted"/>
<accession>A0A6M1S308</accession>
<evidence type="ECO:0000256" key="3">
    <source>
        <dbReference type="ARBA" id="ARBA00022553"/>
    </source>
</evidence>
<dbReference type="PANTHER" id="PTHR41523:SF7">
    <property type="entry name" value="HISTIDINE KINASE"/>
    <property type="match status" value="1"/>
</dbReference>
<feature type="domain" description="Signal transduction histidine kinase HWE region" evidence="9">
    <location>
        <begin position="362"/>
        <end position="443"/>
    </location>
</feature>
<evidence type="ECO:0000256" key="4">
    <source>
        <dbReference type="ARBA" id="ARBA00022679"/>
    </source>
</evidence>
<keyword evidence="6 10" id="KW-0418">Kinase</keyword>
<dbReference type="EC" id="2.7.13.3" evidence="2"/>
<evidence type="ECO:0000256" key="2">
    <source>
        <dbReference type="ARBA" id="ARBA00012438"/>
    </source>
</evidence>
<feature type="transmembrane region" description="Helical" evidence="8">
    <location>
        <begin position="283"/>
        <end position="305"/>
    </location>
</feature>
<evidence type="ECO:0000256" key="6">
    <source>
        <dbReference type="ARBA" id="ARBA00022777"/>
    </source>
</evidence>
<evidence type="ECO:0000313" key="10">
    <source>
        <dbReference type="EMBL" id="NGO64631.1"/>
    </source>
</evidence>
<keyword evidence="8" id="KW-1133">Transmembrane helix</keyword>
<dbReference type="SMART" id="SM00911">
    <property type="entry name" value="HWE_HK"/>
    <property type="match status" value="1"/>
</dbReference>
<dbReference type="PANTHER" id="PTHR41523">
    <property type="entry name" value="TWO-COMPONENT SYSTEM SENSOR PROTEIN"/>
    <property type="match status" value="1"/>
</dbReference>
<keyword evidence="7" id="KW-0067">ATP-binding</keyword>
<evidence type="ECO:0000256" key="5">
    <source>
        <dbReference type="ARBA" id="ARBA00022741"/>
    </source>
</evidence>